<gene>
    <name evidence="2" type="ORF">M9Y10_028297</name>
</gene>
<feature type="compositionally biased region" description="Polar residues" evidence="1">
    <location>
        <begin position="197"/>
        <end position="228"/>
    </location>
</feature>
<evidence type="ECO:0000256" key="1">
    <source>
        <dbReference type="SAM" id="MobiDB-lite"/>
    </source>
</evidence>
<keyword evidence="3" id="KW-1185">Reference proteome</keyword>
<evidence type="ECO:0000313" key="2">
    <source>
        <dbReference type="EMBL" id="KAK8891092.1"/>
    </source>
</evidence>
<sequence>MWQYMLDEDHFYDLRDLPVGNWNAAKLQMTKNSIWMHFHEPNSKKYYNSTNPIDFKKPYIPPPRTKKITSKSSSISSLSSPSSNSPIYVCNNNNFAITNDNLQIMNEEDAYRNPKPIIPVVGTYGQKLSPRTKTRSKNDRRSLKELASIPTTCRSVRTIRALNTTPNNVTRCASSRNNSKFEGTKKQKTLVEKKSSPKLNSELNQNIKSNNKSEMNSKPTNDSENQKIYFSLKKESDSNQTEVDLSNSNTEVDLNQKSNLDSQNDSIENSNATIDSNETNSSRFMLNLDINDDEIENGADTKRNQFIFVHSSQEDREAANAKRTLQMLERKERKFEPQIPSFTICGDKTIISNSADIDSNIATKKAIIFSDDLPEPPLYIDRRYGDNSHKNPLRISQIEIRKQFKEALDNGKLDDYDSDYEYEIIEEIEDGNIETRSINNDFYPSRPSTAKRYKNHNRIRVRKSARSKNSTVNARRNLYNTRVNNRNEEKNEDNGDTPMLTRKQYFNSASKIPNIGSLASDL</sequence>
<feature type="region of interest" description="Disordered" evidence="1">
    <location>
        <begin position="58"/>
        <end position="83"/>
    </location>
</feature>
<proteinExistence type="predicted"/>
<protein>
    <submittedName>
        <fullName evidence="2">Uncharacterized protein</fullName>
    </submittedName>
</protein>
<feature type="region of interest" description="Disordered" evidence="1">
    <location>
        <begin position="167"/>
        <end position="278"/>
    </location>
</feature>
<accession>A0ABR2KKY2</accession>
<name>A0ABR2KKY2_9EUKA</name>
<dbReference type="EMBL" id="JAPFFF010000004">
    <property type="protein sequence ID" value="KAK8891092.1"/>
    <property type="molecule type" value="Genomic_DNA"/>
</dbReference>
<feature type="compositionally biased region" description="Polar residues" evidence="1">
    <location>
        <begin position="238"/>
        <end position="278"/>
    </location>
</feature>
<feature type="compositionally biased region" description="Low complexity" evidence="1">
    <location>
        <begin position="70"/>
        <end position="83"/>
    </location>
</feature>
<evidence type="ECO:0000313" key="3">
    <source>
        <dbReference type="Proteomes" id="UP001470230"/>
    </source>
</evidence>
<comment type="caution">
    <text evidence="2">The sequence shown here is derived from an EMBL/GenBank/DDBJ whole genome shotgun (WGS) entry which is preliminary data.</text>
</comment>
<feature type="compositionally biased region" description="Polar residues" evidence="1">
    <location>
        <begin position="167"/>
        <end position="181"/>
    </location>
</feature>
<reference evidence="2 3" key="1">
    <citation type="submission" date="2024-04" db="EMBL/GenBank/DDBJ databases">
        <title>Tritrichomonas musculus Genome.</title>
        <authorList>
            <person name="Alves-Ferreira E."/>
            <person name="Grigg M."/>
            <person name="Lorenzi H."/>
            <person name="Galac M."/>
        </authorList>
    </citation>
    <scope>NUCLEOTIDE SEQUENCE [LARGE SCALE GENOMIC DNA]</scope>
    <source>
        <strain evidence="2 3">EAF2021</strain>
    </source>
</reference>
<feature type="compositionally biased region" description="Basic and acidic residues" evidence="1">
    <location>
        <begin position="182"/>
        <end position="195"/>
    </location>
</feature>
<dbReference type="Proteomes" id="UP001470230">
    <property type="component" value="Unassembled WGS sequence"/>
</dbReference>
<feature type="region of interest" description="Disordered" evidence="1">
    <location>
        <begin position="127"/>
        <end position="146"/>
    </location>
</feature>
<organism evidence="2 3">
    <name type="scientific">Tritrichomonas musculus</name>
    <dbReference type="NCBI Taxonomy" id="1915356"/>
    <lineage>
        <taxon>Eukaryota</taxon>
        <taxon>Metamonada</taxon>
        <taxon>Parabasalia</taxon>
        <taxon>Tritrichomonadida</taxon>
        <taxon>Tritrichomonadidae</taxon>
        <taxon>Tritrichomonas</taxon>
    </lineage>
</organism>